<dbReference type="AlphaFoldDB" id="A0A2T0FDC7"/>
<dbReference type="OrthoDB" id="278329at2759"/>
<evidence type="ECO:0000256" key="1">
    <source>
        <dbReference type="ARBA" id="ARBA00004305"/>
    </source>
</evidence>
<evidence type="ECO:0000256" key="6">
    <source>
        <dbReference type="RuleBase" id="RU368039"/>
    </source>
</evidence>
<evidence type="ECO:0000256" key="5">
    <source>
        <dbReference type="ARBA" id="ARBA00023186"/>
    </source>
</evidence>
<evidence type="ECO:0000256" key="4">
    <source>
        <dbReference type="ARBA" id="ARBA00023128"/>
    </source>
</evidence>
<gene>
    <name evidence="7" type="ORF">B9G98_00590</name>
</gene>
<keyword evidence="8" id="KW-1185">Reference proteome</keyword>
<dbReference type="PANTHER" id="PTHR13137">
    <property type="entry name" value="DC11 ACN9 HOMOLOG"/>
    <property type="match status" value="1"/>
</dbReference>
<evidence type="ECO:0000313" key="7">
    <source>
        <dbReference type="EMBL" id="PRT52970.1"/>
    </source>
</evidence>
<comment type="subunit">
    <text evidence="6">Interacts with the iron-sulfur protein subunit within the SDH catalytic dimer.</text>
</comment>
<evidence type="ECO:0000313" key="8">
    <source>
        <dbReference type="Proteomes" id="UP000238350"/>
    </source>
</evidence>
<keyword evidence="3" id="KW-0809">Transit peptide</keyword>
<dbReference type="Pfam" id="PF13233">
    <property type="entry name" value="Complex1_LYR_2"/>
    <property type="match status" value="1"/>
</dbReference>
<name>A0A2T0FDC7_9ASCO</name>
<dbReference type="PANTHER" id="PTHR13137:SF6">
    <property type="entry name" value="SUCCINATE DEHYDROGENASE ASSEMBLY FACTOR 3, MITOCHONDRIAL"/>
    <property type="match status" value="1"/>
</dbReference>
<dbReference type="STRING" id="45607.A0A2T0FDC7"/>
<dbReference type="GO" id="GO:0005759">
    <property type="term" value="C:mitochondrial matrix"/>
    <property type="evidence" value="ECO:0007669"/>
    <property type="project" value="UniProtKB-SubCell"/>
</dbReference>
<comment type="caution">
    <text evidence="7">The sequence shown here is derived from an EMBL/GenBank/DDBJ whole genome shotgun (WGS) entry which is preliminary data.</text>
</comment>
<dbReference type="GO" id="GO:0006105">
    <property type="term" value="P:succinate metabolic process"/>
    <property type="evidence" value="ECO:0007669"/>
    <property type="project" value="TreeGrafter"/>
</dbReference>
<dbReference type="CDD" id="cd20270">
    <property type="entry name" value="Complex1_LYR_SDHAF3_LYRM10"/>
    <property type="match status" value="1"/>
</dbReference>
<organism evidence="7 8">
    <name type="scientific">Wickerhamiella sorbophila</name>
    <dbReference type="NCBI Taxonomy" id="45607"/>
    <lineage>
        <taxon>Eukaryota</taxon>
        <taxon>Fungi</taxon>
        <taxon>Dikarya</taxon>
        <taxon>Ascomycota</taxon>
        <taxon>Saccharomycotina</taxon>
        <taxon>Dipodascomycetes</taxon>
        <taxon>Dipodascales</taxon>
        <taxon>Trichomonascaceae</taxon>
        <taxon>Wickerhamiella</taxon>
    </lineage>
</organism>
<dbReference type="Proteomes" id="UP000238350">
    <property type="component" value="Unassembled WGS sequence"/>
</dbReference>
<comment type="similarity">
    <text evidence="2 6">Belongs to the complex I LYR family. SDHAF3 subfamily.</text>
</comment>
<proteinExistence type="inferred from homology"/>
<dbReference type="GO" id="GO:0034553">
    <property type="term" value="P:mitochondrial respiratory chain complex II assembly"/>
    <property type="evidence" value="ECO:0007669"/>
    <property type="project" value="UniProtKB-UniRule"/>
</dbReference>
<comment type="function">
    <text evidence="6">Plays an essential role in the assembly of succinate dehydrogenase (SDH), an enzyme complex (also referred to as respiratory complex II) that is a component of both the tricarboxylic acid (TCA) cycle and the mitochondrial electron transport chain, and which couples the oxidation of succinate to fumarate with the reduction of ubiquinone (coenzyme Q) to ubiquinol. Promotes maturation of the iron-sulfur protein subunit of the SDH catalytic dimer, protecting it from the deleterious effects of oxidants. May act together with SDHAF1.</text>
</comment>
<evidence type="ECO:0000256" key="2">
    <source>
        <dbReference type="ARBA" id="ARBA00006020"/>
    </source>
</evidence>
<reference evidence="7 8" key="1">
    <citation type="submission" date="2017-04" db="EMBL/GenBank/DDBJ databases">
        <title>Genome sequencing of [Candida] sorbophila.</title>
        <authorList>
            <person name="Ahn J.O."/>
        </authorList>
    </citation>
    <scope>NUCLEOTIDE SEQUENCE [LARGE SCALE GENOMIC DNA]</scope>
    <source>
        <strain evidence="7 8">DS02</strain>
    </source>
</reference>
<dbReference type="EMBL" id="NDIQ01000001">
    <property type="protein sequence ID" value="PRT52970.1"/>
    <property type="molecule type" value="Genomic_DNA"/>
</dbReference>
<dbReference type="GO" id="GO:0005758">
    <property type="term" value="C:mitochondrial intermembrane space"/>
    <property type="evidence" value="ECO:0007669"/>
    <property type="project" value="TreeGrafter"/>
</dbReference>
<keyword evidence="5 6" id="KW-0143">Chaperone</keyword>
<dbReference type="GeneID" id="36514339"/>
<protein>
    <recommendedName>
        <fullName evidence="6">Succinate dehydrogenase assembly factor 3</fullName>
        <shortName evidence="6">SDH assembly factor 3</shortName>
        <shortName evidence="6">SDHAF3</shortName>
    </recommendedName>
</protein>
<dbReference type="RefSeq" id="XP_024662916.1">
    <property type="nucleotide sequence ID" value="XM_024807148.1"/>
</dbReference>
<evidence type="ECO:0000256" key="3">
    <source>
        <dbReference type="ARBA" id="ARBA00022946"/>
    </source>
</evidence>
<comment type="subcellular location">
    <subcellularLocation>
        <location evidence="1 6">Mitochondrion matrix</location>
    </subcellularLocation>
</comment>
<dbReference type="InterPro" id="IPR008381">
    <property type="entry name" value="SDHAF3/Sdh7"/>
</dbReference>
<sequence length="135" mass="15817">MKSSAVRLATRRKVNAPPRIEILPPLPLYRRILRAHRLLPPQQRALGDSYVKNEFRLHRNIDNPAQIIGFLSSWQKYLEAILGDKWQHEKLDMDQIERMEPEKIIQLYELMVAAQNRESVYNAIPDVELPRPGNL</sequence>
<accession>A0A2T0FDC7</accession>
<keyword evidence="4 6" id="KW-0496">Mitochondrion</keyword>